<comment type="caution">
    <text evidence="3">The sequence shown here is derived from an EMBL/GenBank/DDBJ whole genome shotgun (WGS) entry which is preliminary data.</text>
</comment>
<gene>
    <name evidence="2" type="ORF">A6V36_15895</name>
    <name evidence="3" type="ORF">A6V37_18835</name>
</gene>
<feature type="signal peptide" evidence="1">
    <location>
        <begin position="1"/>
        <end position="27"/>
    </location>
</feature>
<evidence type="ECO:0000313" key="5">
    <source>
        <dbReference type="Proteomes" id="UP000078116"/>
    </source>
</evidence>
<dbReference type="PROSITE" id="PS51257">
    <property type="entry name" value="PROKAR_LIPOPROTEIN"/>
    <property type="match status" value="1"/>
</dbReference>
<dbReference type="Gene3D" id="1.10.760.10">
    <property type="entry name" value="Cytochrome c-like domain"/>
    <property type="match status" value="1"/>
</dbReference>
<dbReference type="InterPro" id="IPR036909">
    <property type="entry name" value="Cyt_c-like_dom_sf"/>
</dbReference>
<dbReference type="EMBL" id="LXJZ01000253">
    <property type="protein sequence ID" value="OAJ51506.1"/>
    <property type="molecule type" value="Genomic_DNA"/>
</dbReference>
<sequence>MAARLQHLAASATICLALAATAYSANAAQSCDPSSLGCLIFNGQHAIPAHLRDDDRLLPDWTTRCVNCHTPTGQAAAFAPPLTASNLLVATRRRGGPPSNYDPMTFCRAIKNGIDPAEVLLRKAMPQYQISDTECMALWHFLTDH</sequence>
<dbReference type="OrthoDB" id="9108522at2"/>
<name>A0A1A9NDN5_9BURK</name>
<evidence type="ECO:0008006" key="6">
    <source>
        <dbReference type="Google" id="ProtNLM"/>
    </source>
</evidence>
<evidence type="ECO:0000256" key="1">
    <source>
        <dbReference type="SAM" id="SignalP"/>
    </source>
</evidence>
<dbReference type="Proteomes" id="UP000077961">
    <property type="component" value="Unassembled WGS sequence"/>
</dbReference>
<evidence type="ECO:0000313" key="2">
    <source>
        <dbReference type="EMBL" id="OAJ51506.1"/>
    </source>
</evidence>
<feature type="chain" id="PRO_5008393882" description="Cytochrome c domain-containing protein" evidence="1">
    <location>
        <begin position="28"/>
        <end position="145"/>
    </location>
</feature>
<evidence type="ECO:0000313" key="4">
    <source>
        <dbReference type="Proteomes" id="UP000077961"/>
    </source>
</evidence>
<keyword evidence="4" id="KW-1185">Reference proteome</keyword>
<keyword evidence="1" id="KW-0732">Signal</keyword>
<dbReference type="RefSeq" id="WP_064272400.1">
    <property type="nucleotide sequence ID" value="NZ_LXJZ01000253.1"/>
</dbReference>
<reference evidence="4 5" key="1">
    <citation type="submission" date="2016-04" db="EMBL/GenBank/DDBJ databases">
        <title>Reclassification of Paraburkholderia panaciterrae (Farh et al. 2015) Dobritsa &amp; Samadpour 2016 as a later homotypic synonym of Paraburkholderia ginsengiterrae (Farh et al. 2015) Dobritsa &amp; Samadpour 2016.</title>
        <authorList>
            <person name="Dobritsa A.P."/>
            <person name="Kutumbaka K."/>
            <person name="Samadpour M."/>
        </authorList>
    </citation>
    <scope>NUCLEOTIDE SEQUENCE [LARGE SCALE GENOMIC DNA]</scope>
    <source>
        <strain evidence="3 5">DCY85</strain>
        <strain evidence="2 4">DCY85-1</strain>
    </source>
</reference>
<dbReference type="GO" id="GO:0009055">
    <property type="term" value="F:electron transfer activity"/>
    <property type="evidence" value="ECO:0007669"/>
    <property type="project" value="InterPro"/>
</dbReference>
<organism evidence="3 5">
    <name type="scientific">Paraburkholderia ginsengiterrae</name>
    <dbReference type="NCBI Taxonomy" id="1462993"/>
    <lineage>
        <taxon>Bacteria</taxon>
        <taxon>Pseudomonadati</taxon>
        <taxon>Pseudomonadota</taxon>
        <taxon>Betaproteobacteria</taxon>
        <taxon>Burkholderiales</taxon>
        <taxon>Burkholderiaceae</taxon>
        <taxon>Paraburkholderia</taxon>
    </lineage>
</organism>
<dbReference type="GO" id="GO:0020037">
    <property type="term" value="F:heme binding"/>
    <property type="evidence" value="ECO:0007669"/>
    <property type="project" value="InterPro"/>
</dbReference>
<dbReference type="AlphaFoldDB" id="A0A1A9NDN5"/>
<accession>A0A1A9NDN5</accession>
<evidence type="ECO:0000313" key="3">
    <source>
        <dbReference type="EMBL" id="OAJ64520.1"/>
    </source>
</evidence>
<dbReference type="Proteomes" id="UP000078116">
    <property type="component" value="Unassembled WGS sequence"/>
</dbReference>
<dbReference type="EMBL" id="LXKA01000098">
    <property type="protein sequence ID" value="OAJ64520.1"/>
    <property type="molecule type" value="Genomic_DNA"/>
</dbReference>
<dbReference type="SUPFAM" id="SSF46626">
    <property type="entry name" value="Cytochrome c"/>
    <property type="match status" value="1"/>
</dbReference>
<protein>
    <recommendedName>
        <fullName evidence="6">Cytochrome c domain-containing protein</fullName>
    </recommendedName>
</protein>
<proteinExistence type="predicted"/>
<dbReference type="STRING" id="1462993.A6V36_15895"/>